<feature type="domain" description="E2F/DP family winged-helix DNA-binding" evidence="10">
    <location>
        <begin position="164"/>
        <end position="243"/>
    </location>
</feature>
<dbReference type="Pfam" id="PF02319">
    <property type="entry name" value="WHD_E2F_TDP"/>
    <property type="match status" value="1"/>
</dbReference>
<feature type="compositionally biased region" description="Polar residues" evidence="8">
    <location>
        <begin position="72"/>
        <end position="90"/>
    </location>
</feature>
<evidence type="ECO:0000256" key="4">
    <source>
        <dbReference type="ARBA" id="ARBA00023125"/>
    </source>
</evidence>
<evidence type="ECO:0000256" key="6">
    <source>
        <dbReference type="ARBA" id="ARBA00023242"/>
    </source>
</evidence>
<dbReference type="Pfam" id="PF08781">
    <property type="entry name" value="DP"/>
    <property type="match status" value="1"/>
</dbReference>
<evidence type="ECO:0000256" key="8">
    <source>
        <dbReference type="SAM" id="MobiDB-lite"/>
    </source>
</evidence>
<keyword evidence="5 7" id="KW-0804">Transcription</keyword>
<feature type="non-terminal residue" evidence="11">
    <location>
        <position position="1"/>
    </location>
</feature>
<gene>
    <name evidence="11" type="ORF">HaLaN_15646</name>
</gene>
<comment type="caution">
    <text evidence="11">The sequence shown here is derived from an EMBL/GenBank/DDBJ whole genome shotgun (WGS) entry which is preliminary data.</text>
</comment>
<dbReference type="GO" id="GO:0005667">
    <property type="term" value="C:transcription regulator complex"/>
    <property type="evidence" value="ECO:0007669"/>
    <property type="project" value="InterPro"/>
</dbReference>
<dbReference type="InterPro" id="IPR015648">
    <property type="entry name" value="Transcrpt_fac_DP"/>
</dbReference>
<dbReference type="InterPro" id="IPR036390">
    <property type="entry name" value="WH_DNA-bd_sf"/>
</dbReference>
<dbReference type="GO" id="GO:0000977">
    <property type="term" value="F:RNA polymerase II transcription regulatory region sequence-specific DNA binding"/>
    <property type="evidence" value="ECO:0007669"/>
    <property type="project" value="TreeGrafter"/>
</dbReference>
<protein>
    <submittedName>
        <fullName evidence="11">DP1 transcription factor</fullName>
    </submittedName>
</protein>
<evidence type="ECO:0000256" key="1">
    <source>
        <dbReference type="ARBA" id="ARBA00004123"/>
    </source>
</evidence>
<dbReference type="Proteomes" id="UP000485058">
    <property type="component" value="Unassembled WGS sequence"/>
</dbReference>
<dbReference type="GO" id="GO:0005634">
    <property type="term" value="C:nucleus"/>
    <property type="evidence" value="ECO:0007669"/>
    <property type="project" value="UniProtKB-SubCell"/>
</dbReference>
<keyword evidence="12" id="KW-1185">Reference proteome</keyword>
<dbReference type="InterPro" id="IPR038168">
    <property type="entry name" value="TF_DP_C_sf"/>
</dbReference>
<dbReference type="SMART" id="SM01372">
    <property type="entry name" value="E2F_TDP"/>
    <property type="match status" value="1"/>
</dbReference>
<dbReference type="PANTHER" id="PTHR12548:SF9">
    <property type="entry name" value="TRANSCRIPTION FACTOR DP"/>
    <property type="match status" value="1"/>
</dbReference>
<comment type="similarity">
    <text evidence="2 7">Belongs to the E2F/DP family.</text>
</comment>
<evidence type="ECO:0000256" key="7">
    <source>
        <dbReference type="RuleBase" id="RU003796"/>
    </source>
</evidence>
<dbReference type="Gene3D" id="1.20.140.80">
    <property type="entry name" value="Transcription factor DP"/>
    <property type="match status" value="1"/>
</dbReference>
<reference evidence="11 12" key="1">
    <citation type="submission" date="2020-02" db="EMBL/GenBank/DDBJ databases">
        <title>Draft genome sequence of Haematococcus lacustris strain NIES-144.</title>
        <authorList>
            <person name="Morimoto D."/>
            <person name="Nakagawa S."/>
            <person name="Yoshida T."/>
            <person name="Sawayama S."/>
        </authorList>
    </citation>
    <scope>NUCLEOTIDE SEQUENCE [LARGE SCALE GENOMIC DNA]</scope>
    <source>
        <strain evidence="11 12">NIES-144</strain>
    </source>
</reference>
<evidence type="ECO:0000313" key="11">
    <source>
        <dbReference type="EMBL" id="GFH18787.1"/>
    </source>
</evidence>
<evidence type="ECO:0000256" key="2">
    <source>
        <dbReference type="ARBA" id="ARBA00010940"/>
    </source>
</evidence>
<name>A0A699Z802_HAELA</name>
<dbReference type="SUPFAM" id="SSF46785">
    <property type="entry name" value="Winged helix' DNA-binding domain"/>
    <property type="match status" value="1"/>
</dbReference>
<dbReference type="PANTHER" id="PTHR12548">
    <property type="entry name" value="TRANSCRIPTION FACTOR DP"/>
    <property type="match status" value="1"/>
</dbReference>
<dbReference type="EMBL" id="BLLF01001358">
    <property type="protein sequence ID" value="GFH18787.1"/>
    <property type="molecule type" value="Genomic_DNA"/>
</dbReference>
<dbReference type="CDD" id="cd14458">
    <property type="entry name" value="DP_DD"/>
    <property type="match status" value="1"/>
</dbReference>
<keyword evidence="4 7" id="KW-0238">DNA-binding</keyword>
<feature type="region of interest" description="Disordered" evidence="8">
    <location>
        <begin position="72"/>
        <end position="106"/>
    </location>
</feature>
<evidence type="ECO:0000313" key="12">
    <source>
        <dbReference type="Proteomes" id="UP000485058"/>
    </source>
</evidence>
<dbReference type="InterPro" id="IPR037241">
    <property type="entry name" value="E2F-DP_heterodim"/>
</dbReference>
<dbReference type="InterPro" id="IPR036388">
    <property type="entry name" value="WH-like_DNA-bd_sf"/>
</dbReference>
<feature type="region of interest" description="Disordered" evidence="8">
    <location>
        <begin position="383"/>
        <end position="411"/>
    </location>
</feature>
<keyword evidence="6 7" id="KW-0539">Nucleus</keyword>
<dbReference type="InterPro" id="IPR003316">
    <property type="entry name" value="E2F_WHTH_DNA-bd_dom"/>
</dbReference>
<accession>A0A699Z802</accession>
<evidence type="ECO:0000259" key="10">
    <source>
        <dbReference type="SMART" id="SM01372"/>
    </source>
</evidence>
<feature type="compositionally biased region" description="Polar residues" evidence="8">
    <location>
        <begin position="383"/>
        <end position="392"/>
    </location>
</feature>
<evidence type="ECO:0000256" key="5">
    <source>
        <dbReference type="ARBA" id="ARBA00023163"/>
    </source>
</evidence>
<dbReference type="AlphaFoldDB" id="A0A699Z802"/>
<keyword evidence="3 7" id="KW-0805">Transcription regulation</keyword>
<organism evidence="11 12">
    <name type="scientific">Haematococcus lacustris</name>
    <name type="common">Green alga</name>
    <name type="synonym">Haematococcus pluvialis</name>
    <dbReference type="NCBI Taxonomy" id="44745"/>
    <lineage>
        <taxon>Eukaryota</taxon>
        <taxon>Viridiplantae</taxon>
        <taxon>Chlorophyta</taxon>
        <taxon>core chlorophytes</taxon>
        <taxon>Chlorophyceae</taxon>
        <taxon>CS clade</taxon>
        <taxon>Chlamydomonadales</taxon>
        <taxon>Haematococcaceae</taxon>
        <taxon>Haematococcus</taxon>
    </lineage>
</organism>
<evidence type="ECO:0000259" key="9">
    <source>
        <dbReference type="SMART" id="SM01138"/>
    </source>
</evidence>
<dbReference type="GO" id="GO:0000981">
    <property type="term" value="F:DNA-binding transcription factor activity, RNA polymerase II-specific"/>
    <property type="evidence" value="ECO:0007669"/>
    <property type="project" value="TreeGrafter"/>
</dbReference>
<dbReference type="GO" id="GO:0051726">
    <property type="term" value="P:regulation of cell cycle"/>
    <property type="evidence" value="ECO:0007669"/>
    <property type="project" value="InterPro"/>
</dbReference>
<sequence length="512" mass="55774">VATSSTNSAITNVEQHSCFMYDILRWSASRLQCQRTARRSMDAALHRELQDAGLLDFAAKIGYFDQTGQTAGLQPQAQDHSWRGAQQGQESDPAPTPHLEALGSSTTLPPRFTELSVLAAQAQGTVDDVSAALQQIASSMTSGLAVVGCSSQSQTRRPAPCSGLRNKGLKQYGQMVCEAVQQKVCTTYDELADNLVSELSASDSSMGRNEVQNVKRRVYDAINVLLALGIIEKLGKKDVVWRGFPDEQGDTCSDSTASWSKLCAERLQLYTEVERKQQHLQELLEQQEALHSLAAHTARQQQPPAEIALHLPFIIIQAQPSAQVGVNISPDMANVTFDFYGSTFKIHDDSYVLQQLGLQHSESAAPGHATVAHAAQQPQPCRSHTSQTSCWQPPSGAAESGKPDGCSAGPAARALSTHTAAWQEVLHQNRSLTRGLAPPRPGPVHHHLCRAIPRAYKQTWRVTTCRDMEVPLRSLTSELRDVRGGFEYDTMHGLLCELDGAQCTELESFTAG</sequence>
<dbReference type="Gene3D" id="1.10.10.10">
    <property type="entry name" value="Winged helix-like DNA-binding domain superfamily/Winged helix DNA-binding domain"/>
    <property type="match status" value="1"/>
</dbReference>
<proteinExistence type="inferred from homology"/>
<dbReference type="SMART" id="SM01138">
    <property type="entry name" value="DP"/>
    <property type="match status" value="1"/>
</dbReference>
<dbReference type="InterPro" id="IPR014889">
    <property type="entry name" value="Transc_factor_DP_C"/>
</dbReference>
<evidence type="ECO:0000256" key="3">
    <source>
        <dbReference type="ARBA" id="ARBA00023015"/>
    </source>
</evidence>
<dbReference type="SUPFAM" id="SSF144074">
    <property type="entry name" value="E2F-DP heterodimerization region"/>
    <property type="match status" value="1"/>
</dbReference>
<feature type="domain" description="Transcription factor DP C-terminal" evidence="9">
    <location>
        <begin position="257"/>
        <end position="387"/>
    </location>
</feature>
<comment type="subcellular location">
    <subcellularLocation>
        <location evidence="1 7">Nucleus</location>
    </subcellularLocation>
</comment>